<dbReference type="PIRSF" id="PIRSF000676">
    <property type="entry name" value="Homoser_kin"/>
    <property type="match status" value="1"/>
</dbReference>
<dbReference type="PANTHER" id="PTHR20861">
    <property type="entry name" value="HOMOSERINE/4-DIPHOSPHOCYTIDYL-2-C-METHYL-D-ERYTHRITOL KINASE"/>
    <property type="match status" value="1"/>
</dbReference>
<evidence type="ECO:0000259" key="9">
    <source>
        <dbReference type="Pfam" id="PF00288"/>
    </source>
</evidence>
<organism evidence="11 12">
    <name type="scientific">Thalassobacillus cyri</name>
    <dbReference type="NCBI Taxonomy" id="571932"/>
    <lineage>
        <taxon>Bacteria</taxon>
        <taxon>Bacillati</taxon>
        <taxon>Bacillota</taxon>
        <taxon>Bacilli</taxon>
        <taxon>Bacillales</taxon>
        <taxon>Bacillaceae</taxon>
        <taxon>Thalassobacillus</taxon>
    </lineage>
</organism>
<keyword evidence="4 7" id="KW-0547">Nucleotide-binding</keyword>
<keyword evidence="1 7" id="KW-0028">Amino-acid biosynthesis</keyword>
<sequence length="309" mass="33085">MKAEGMFSIRVPASTANLGPGFDSIGLAVNRYLTLYVTPNKEWAFEAISDNLSGLPSGKDNLIYQVAASIAESHGEASLPPVAVQLTSDFPMSKGFGSSAAAIVAGIELADQLLGLDLSLKEKARHASLYEGHPDNVSASLYGGLVIGCHQTNDTHIVLGGRPDIDIVAVIPNYEMKTDDSRGLLPENFPYHQAVEASSISNVLTAALLQNDWELAGKMMSEDLFHQPYRVQAIAEWEKLMYLKESLPIYGVAISGAGPILLCFTHPRKGKSVMRRLAPHFPDGAVELLQPAGKGVTVTLDSHTCSAAK</sequence>
<gene>
    <name evidence="7" type="primary">thrB</name>
    <name evidence="11" type="ORF">SAMN05421743_10962</name>
</gene>
<keyword evidence="12" id="KW-1185">Reference proteome</keyword>
<comment type="function">
    <text evidence="7">Catalyzes the ATP-dependent phosphorylation of L-homoserine to L-homoserine phosphate.</text>
</comment>
<evidence type="ECO:0000256" key="8">
    <source>
        <dbReference type="NCBIfam" id="TIGR00191"/>
    </source>
</evidence>
<comment type="catalytic activity">
    <reaction evidence="7">
        <text>L-homoserine + ATP = O-phospho-L-homoserine + ADP + H(+)</text>
        <dbReference type="Rhea" id="RHEA:13985"/>
        <dbReference type="ChEBI" id="CHEBI:15378"/>
        <dbReference type="ChEBI" id="CHEBI:30616"/>
        <dbReference type="ChEBI" id="CHEBI:57476"/>
        <dbReference type="ChEBI" id="CHEBI:57590"/>
        <dbReference type="ChEBI" id="CHEBI:456216"/>
        <dbReference type="EC" id="2.7.1.39"/>
    </reaction>
</comment>
<keyword evidence="5 7" id="KW-0418">Kinase</keyword>
<evidence type="ECO:0000313" key="11">
    <source>
        <dbReference type="EMBL" id="SEA84246.1"/>
    </source>
</evidence>
<name>A0A1H4EH43_9BACI</name>
<dbReference type="GO" id="GO:0009088">
    <property type="term" value="P:threonine biosynthetic process"/>
    <property type="evidence" value="ECO:0007669"/>
    <property type="project" value="UniProtKB-UniRule"/>
</dbReference>
<dbReference type="HAMAP" id="MF_00384">
    <property type="entry name" value="Homoser_kinase"/>
    <property type="match status" value="1"/>
</dbReference>
<dbReference type="PANTHER" id="PTHR20861:SF1">
    <property type="entry name" value="HOMOSERINE KINASE"/>
    <property type="match status" value="1"/>
</dbReference>
<dbReference type="InterPro" id="IPR000870">
    <property type="entry name" value="Homoserine_kinase"/>
</dbReference>
<dbReference type="NCBIfam" id="TIGR00191">
    <property type="entry name" value="thrB"/>
    <property type="match status" value="1"/>
</dbReference>
<protein>
    <recommendedName>
        <fullName evidence="7 8">Homoserine kinase</fullName>
        <shortName evidence="7">HK</shortName>
        <shortName evidence="7">HSK</shortName>
        <ecNumber evidence="7 8">2.7.1.39</ecNumber>
    </recommendedName>
</protein>
<keyword evidence="7" id="KW-0963">Cytoplasm</keyword>
<dbReference type="RefSeq" id="WP_093045197.1">
    <property type="nucleotide sequence ID" value="NZ_FNQR01000009.1"/>
</dbReference>
<keyword evidence="3 7" id="KW-0791">Threonine biosynthesis</keyword>
<dbReference type="Pfam" id="PF00288">
    <property type="entry name" value="GHMP_kinases_N"/>
    <property type="match status" value="1"/>
</dbReference>
<dbReference type="UniPathway" id="UPA00050">
    <property type="reaction ID" value="UER00064"/>
</dbReference>
<dbReference type="OrthoDB" id="9769912at2"/>
<comment type="pathway">
    <text evidence="7">Amino-acid biosynthesis; L-threonine biosynthesis; L-threonine from L-aspartate: step 4/5.</text>
</comment>
<dbReference type="InterPro" id="IPR006204">
    <property type="entry name" value="GHMP_kinase_N_dom"/>
</dbReference>
<dbReference type="InterPro" id="IPR013750">
    <property type="entry name" value="GHMP_kinase_C_dom"/>
</dbReference>
<dbReference type="Gene3D" id="3.30.70.890">
    <property type="entry name" value="GHMP kinase, C-terminal domain"/>
    <property type="match status" value="1"/>
</dbReference>
<evidence type="ECO:0000256" key="6">
    <source>
        <dbReference type="ARBA" id="ARBA00022840"/>
    </source>
</evidence>
<dbReference type="InterPro" id="IPR036554">
    <property type="entry name" value="GHMP_kinase_C_sf"/>
</dbReference>
<evidence type="ECO:0000256" key="7">
    <source>
        <dbReference type="HAMAP-Rule" id="MF_00384"/>
    </source>
</evidence>
<dbReference type="GO" id="GO:0004413">
    <property type="term" value="F:homoserine kinase activity"/>
    <property type="evidence" value="ECO:0007669"/>
    <property type="project" value="UniProtKB-UniRule"/>
</dbReference>
<dbReference type="SUPFAM" id="SSF54211">
    <property type="entry name" value="Ribosomal protein S5 domain 2-like"/>
    <property type="match status" value="1"/>
</dbReference>
<evidence type="ECO:0000256" key="2">
    <source>
        <dbReference type="ARBA" id="ARBA00022679"/>
    </source>
</evidence>
<dbReference type="Gene3D" id="3.30.230.10">
    <property type="match status" value="1"/>
</dbReference>
<proteinExistence type="inferred from homology"/>
<dbReference type="EC" id="2.7.1.39" evidence="7 8"/>
<keyword evidence="6 7" id="KW-0067">ATP-binding</keyword>
<dbReference type="EMBL" id="FNQR01000009">
    <property type="protein sequence ID" value="SEA84246.1"/>
    <property type="molecule type" value="Genomic_DNA"/>
</dbReference>
<comment type="similarity">
    <text evidence="7">Belongs to the GHMP kinase family. Homoserine kinase subfamily.</text>
</comment>
<evidence type="ECO:0000313" key="12">
    <source>
        <dbReference type="Proteomes" id="UP000198584"/>
    </source>
</evidence>
<dbReference type="Pfam" id="PF08544">
    <property type="entry name" value="GHMP_kinases_C"/>
    <property type="match status" value="1"/>
</dbReference>
<dbReference type="Proteomes" id="UP000198584">
    <property type="component" value="Unassembled WGS sequence"/>
</dbReference>
<dbReference type="PRINTS" id="PR00958">
    <property type="entry name" value="HOMSERKINASE"/>
</dbReference>
<dbReference type="STRING" id="571932.SAMN05421743_10962"/>
<comment type="subcellular location">
    <subcellularLocation>
        <location evidence="7">Cytoplasm</location>
    </subcellularLocation>
</comment>
<evidence type="ECO:0000256" key="5">
    <source>
        <dbReference type="ARBA" id="ARBA00022777"/>
    </source>
</evidence>
<evidence type="ECO:0000256" key="4">
    <source>
        <dbReference type="ARBA" id="ARBA00022741"/>
    </source>
</evidence>
<evidence type="ECO:0000256" key="1">
    <source>
        <dbReference type="ARBA" id="ARBA00022605"/>
    </source>
</evidence>
<dbReference type="GO" id="GO:0005524">
    <property type="term" value="F:ATP binding"/>
    <property type="evidence" value="ECO:0007669"/>
    <property type="project" value="UniProtKB-UniRule"/>
</dbReference>
<reference evidence="11 12" key="1">
    <citation type="submission" date="2016-10" db="EMBL/GenBank/DDBJ databases">
        <authorList>
            <person name="de Groot N.N."/>
        </authorList>
    </citation>
    <scope>NUCLEOTIDE SEQUENCE [LARGE SCALE GENOMIC DNA]</scope>
    <source>
        <strain evidence="11 12">CCM7597</strain>
    </source>
</reference>
<feature type="domain" description="GHMP kinase C-terminal" evidence="10">
    <location>
        <begin position="206"/>
        <end position="278"/>
    </location>
</feature>
<keyword evidence="2 7" id="KW-0808">Transferase</keyword>
<feature type="binding site" evidence="7">
    <location>
        <begin position="91"/>
        <end position="101"/>
    </location>
    <ligand>
        <name>ATP</name>
        <dbReference type="ChEBI" id="CHEBI:30616"/>
    </ligand>
</feature>
<dbReference type="InterPro" id="IPR020568">
    <property type="entry name" value="Ribosomal_Su5_D2-typ_SF"/>
</dbReference>
<evidence type="ECO:0000256" key="3">
    <source>
        <dbReference type="ARBA" id="ARBA00022697"/>
    </source>
</evidence>
<dbReference type="AlphaFoldDB" id="A0A1H4EH43"/>
<feature type="domain" description="GHMP kinase N-terminal" evidence="9">
    <location>
        <begin position="61"/>
        <end position="144"/>
    </location>
</feature>
<dbReference type="GO" id="GO:0005737">
    <property type="term" value="C:cytoplasm"/>
    <property type="evidence" value="ECO:0007669"/>
    <property type="project" value="UniProtKB-SubCell"/>
</dbReference>
<accession>A0A1H4EH43</accession>
<dbReference type="SUPFAM" id="SSF55060">
    <property type="entry name" value="GHMP Kinase, C-terminal domain"/>
    <property type="match status" value="1"/>
</dbReference>
<evidence type="ECO:0000259" key="10">
    <source>
        <dbReference type="Pfam" id="PF08544"/>
    </source>
</evidence>
<dbReference type="InterPro" id="IPR014721">
    <property type="entry name" value="Ribsml_uS5_D2-typ_fold_subgr"/>
</dbReference>